<evidence type="ECO:0000256" key="7">
    <source>
        <dbReference type="ARBA" id="ARBA00023065"/>
    </source>
</evidence>
<dbReference type="InterPro" id="IPR003439">
    <property type="entry name" value="ABC_transporter-like_ATP-bd"/>
</dbReference>
<dbReference type="PANTHER" id="PTHR42781">
    <property type="entry name" value="SPERMIDINE/PUTRESCINE IMPORT ATP-BINDING PROTEIN POTA"/>
    <property type="match status" value="1"/>
</dbReference>
<keyword evidence="8" id="KW-0472">Membrane</keyword>
<dbReference type="InterPro" id="IPR017871">
    <property type="entry name" value="ABC_transporter-like_CS"/>
</dbReference>
<dbReference type="AlphaFoldDB" id="A0A7T2VYI1"/>
<evidence type="ECO:0000256" key="1">
    <source>
        <dbReference type="ARBA" id="ARBA00022448"/>
    </source>
</evidence>
<evidence type="ECO:0000256" key="5">
    <source>
        <dbReference type="ARBA" id="ARBA00022840"/>
    </source>
</evidence>
<dbReference type="EMBL" id="CP065668">
    <property type="protein sequence ID" value="QPS06050.1"/>
    <property type="molecule type" value="Genomic_DNA"/>
</dbReference>
<dbReference type="CDD" id="cd03259">
    <property type="entry name" value="ABC_Carb_Solutes_like"/>
    <property type="match status" value="1"/>
</dbReference>
<protein>
    <submittedName>
        <fullName evidence="10">ABC transporter ATP-binding protein</fullName>
    </submittedName>
</protein>
<dbReference type="GO" id="GO:0016887">
    <property type="term" value="F:ATP hydrolysis activity"/>
    <property type="evidence" value="ECO:0007669"/>
    <property type="project" value="InterPro"/>
</dbReference>
<dbReference type="InterPro" id="IPR015853">
    <property type="entry name" value="ABC_transpr_FbpC"/>
</dbReference>
<dbReference type="PANTHER" id="PTHR42781:SF4">
    <property type="entry name" value="SPERMIDINE_PUTRESCINE IMPORT ATP-BINDING PROTEIN POTA"/>
    <property type="match status" value="1"/>
</dbReference>
<keyword evidence="1" id="KW-0813">Transport</keyword>
<keyword evidence="2" id="KW-1003">Cell membrane</keyword>
<evidence type="ECO:0000256" key="2">
    <source>
        <dbReference type="ARBA" id="ARBA00022475"/>
    </source>
</evidence>
<keyword evidence="6" id="KW-0408">Iron</keyword>
<evidence type="ECO:0000256" key="3">
    <source>
        <dbReference type="ARBA" id="ARBA00022496"/>
    </source>
</evidence>
<dbReference type="InterPro" id="IPR027417">
    <property type="entry name" value="P-loop_NTPase"/>
</dbReference>
<keyword evidence="4" id="KW-0547">Nucleotide-binding</keyword>
<dbReference type="GO" id="GO:0005524">
    <property type="term" value="F:ATP binding"/>
    <property type="evidence" value="ECO:0007669"/>
    <property type="project" value="UniProtKB-KW"/>
</dbReference>
<keyword evidence="7" id="KW-0406">Ion transport</keyword>
<dbReference type="Pfam" id="PF00005">
    <property type="entry name" value="ABC_tran"/>
    <property type="match status" value="1"/>
</dbReference>
<keyword evidence="3" id="KW-0410">Iron transport</keyword>
<dbReference type="InterPro" id="IPR003593">
    <property type="entry name" value="AAA+_ATPase"/>
</dbReference>
<dbReference type="GO" id="GO:0015408">
    <property type="term" value="F:ABC-type ferric iron transporter activity"/>
    <property type="evidence" value="ECO:0007669"/>
    <property type="project" value="InterPro"/>
</dbReference>
<evidence type="ECO:0000313" key="10">
    <source>
        <dbReference type="EMBL" id="QPS06050.1"/>
    </source>
</evidence>
<keyword evidence="5 10" id="KW-0067">ATP-binding</keyword>
<organism evidence="10 11">
    <name type="scientific">Delftia acidovorans</name>
    <name type="common">Pseudomonas acidovorans</name>
    <name type="synonym">Comamonas acidovorans</name>
    <dbReference type="NCBI Taxonomy" id="80866"/>
    <lineage>
        <taxon>Bacteria</taxon>
        <taxon>Pseudomonadati</taxon>
        <taxon>Pseudomonadota</taxon>
        <taxon>Betaproteobacteria</taxon>
        <taxon>Burkholderiales</taxon>
        <taxon>Comamonadaceae</taxon>
        <taxon>Delftia</taxon>
    </lineage>
</organism>
<evidence type="ECO:0000256" key="8">
    <source>
        <dbReference type="ARBA" id="ARBA00023136"/>
    </source>
</evidence>
<reference evidence="10 11" key="1">
    <citation type="submission" date="2020-12" db="EMBL/GenBank/DDBJ databases">
        <title>FDA dAtabase for Regulatory Grade micrObial Sequences (FDA-ARGOS): Supporting development and validation of Infectious Disease Dx tests.</title>
        <authorList>
            <person name="Sproer C."/>
            <person name="Gronow S."/>
            <person name="Severitt S."/>
            <person name="Schroder I."/>
            <person name="Tallon L."/>
            <person name="Sadzewicz L."/>
            <person name="Zhao X."/>
            <person name="Boylan J."/>
            <person name="Ott S."/>
            <person name="Bowen H."/>
            <person name="Vavikolanu K."/>
            <person name="Mehta A."/>
            <person name="Aluvathingal J."/>
            <person name="Nadendla S."/>
            <person name="Lowell S."/>
            <person name="Myers T."/>
            <person name="Yan Y."/>
            <person name="Sichtig H."/>
        </authorList>
    </citation>
    <scope>NUCLEOTIDE SEQUENCE [LARGE SCALE GENOMIC DNA]</scope>
    <source>
        <strain evidence="10 11">FDAARGOS_909</strain>
    </source>
</reference>
<dbReference type="SMART" id="SM00382">
    <property type="entry name" value="AAA"/>
    <property type="match status" value="1"/>
</dbReference>
<evidence type="ECO:0000313" key="11">
    <source>
        <dbReference type="Proteomes" id="UP000594778"/>
    </source>
</evidence>
<dbReference type="Gene3D" id="3.40.50.300">
    <property type="entry name" value="P-loop containing nucleotide triphosphate hydrolases"/>
    <property type="match status" value="1"/>
</dbReference>
<gene>
    <name evidence="10" type="ORF">I6G66_17175</name>
</gene>
<evidence type="ECO:0000259" key="9">
    <source>
        <dbReference type="PROSITE" id="PS50893"/>
    </source>
</evidence>
<evidence type="ECO:0000256" key="4">
    <source>
        <dbReference type="ARBA" id="ARBA00022741"/>
    </source>
</evidence>
<dbReference type="PROSITE" id="PS50893">
    <property type="entry name" value="ABC_TRANSPORTER_2"/>
    <property type="match status" value="1"/>
</dbReference>
<dbReference type="Proteomes" id="UP000594778">
    <property type="component" value="Chromosome"/>
</dbReference>
<proteinExistence type="predicted"/>
<name>A0A7T2VYI1_DELAC</name>
<accession>A0A7T2VYI1</accession>
<feature type="domain" description="ABC transporter" evidence="9">
    <location>
        <begin position="16"/>
        <end position="250"/>
    </location>
</feature>
<sequence>MTSIESSTAAAQGVAVQARQLKRIHGERAVLQDISLQIAPGEVLALLGPSGCGKTTLLKILAGLEQPSRGEVWMRGQCVASASQSLPPERRELGLVLQDHALWPHMSLQANVAFALEMRGLPRAQIHERVQQTLGLVGLQGMGERLPGSLSGGQQQRAALACAVVERPRLVLLDEPLSGLDSNLRERLCEEIPRLLRSLGCTAVYATQDRQQAFAVADRVVVMEHGRILQPGSARGQPPAPTPCEADRWPMAGHLCSAA</sequence>
<dbReference type="RefSeq" id="WP_197953652.1">
    <property type="nucleotide sequence ID" value="NZ_CP065668.1"/>
</dbReference>
<dbReference type="PROSITE" id="PS00211">
    <property type="entry name" value="ABC_TRANSPORTER_1"/>
    <property type="match status" value="1"/>
</dbReference>
<dbReference type="SUPFAM" id="SSF52540">
    <property type="entry name" value="P-loop containing nucleoside triphosphate hydrolases"/>
    <property type="match status" value="1"/>
</dbReference>
<dbReference type="InterPro" id="IPR050093">
    <property type="entry name" value="ABC_SmlMolc_Importer"/>
</dbReference>
<dbReference type="GO" id="GO:0016020">
    <property type="term" value="C:membrane"/>
    <property type="evidence" value="ECO:0007669"/>
    <property type="project" value="InterPro"/>
</dbReference>
<evidence type="ECO:0000256" key="6">
    <source>
        <dbReference type="ARBA" id="ARBA00023004"/>
    </source>
</evidence>